<dbReference type="AlphaFoldDB" id="A0A424WF54"/>
<keyword evidence="2" id="KW-0238">DNA-binding</keyword>
<evidence type="ECO:0000256" key="2">
    <source>
        <dbReference type="ARBA" id="ARBA00023125"/>
    </source>
</evidence>
<evidence type="ECO:0000313" key="6">
    <source>
        <dbReference type="EMBL" id="RPJ91869.1"/>
    </source>
</evidence>
<dbReference type="PANTHER" id="PTHR30136">
    <property type="entry name" value="HELIX-TURN-HELIX TRANSCRIPTIONAL REGULATOR, ICLR FAMILY"/>
    <property type="match status" value="1"/>
</dbReference>
<dbReference type="PANTHER" id="PTHR30136:SF35">
    <property type="entry name" value="HTH-TYPE TRANSCRIPTIONAL REGULATOR RV1719"/>
    <property type="match status" value="1"/>
</dbReference>
<dbReference type="InterPro" id="IPR005471">
    <property type="entry name" value="Tscrpt_reg_IclR_N"/>
</dbReference>
<dbReference type="Gene3D" id="1.10.10.10">
    <property type="entry name" value="Winged helix-like DNA-binding domain superfamily/Winged helix DNA-binding domain"/>
    <property type="match status" value="1"/>
</dbReference>
<dbReference type="RefSeq" id="WP_118932459.1">
    <property type="nucleotide sequence ID" value="NZ_CP061008.1"/>
</dbReference>
<dbReference type="Pfam" id="PF09339">
    <property type="entry name" value="HTH_IclR"/>
    <property type="match status" value="1"/>
</dbReference>
<dbReference type="InterPro" id="IPR014757">
    <property type="entry name" value="Tscrpt_reg_IclR_C"/>
</dbReference>
<proteinExistence type="predicted"/>
<dbReference type="EMBL" id="QVXO01000012">
    <property type="protein sequence ID" value="RPJ91869.1"/>
    <property type="molecule type" value="Genomic_DNA"/>
</dbReference>
<evidence type="ECO:0000256" key="1">
    <source>
        <dbReference type="ARBA" id="ARBA00023015"/>
    </source>
</evidence>
<dbReference type="SUPFAM" id="SSF46785">
    <property type="entry name" value="Winged helix' DNA-binding domain"/>
    <property type="match status" value="1"/>
</dbReference>
<feature type="domain" description="HTH iclR-type" evidence="4">
    <location>
        <begin position="3"/>
        <end position="65"/>
    </location>
</feature>
<sequence length="246" mass="27006">MEVKLVARTLELIELFAQERRPMPLTELAQGLGAPMSSCLALVRTLVARGYLYEVRRRAGYYPTPKLHALCGSIQSGDPWMERVRPQLAALRDAANETVMLGKIQDGAVLFLDMAESTHPVHYATRPGVRRPLHTSAVAKAILARLGPAERESILADAGYERYTDRTLVTRQALLDEVERTAARGWAENAGESVADLTGLAVALDLGGEWYALCMAGPTSRVAERRAENLRLLTETAEAIRLGREA</sequence>
<organism evidence="6 7">
    <name type="scientific">Alcaligenes xylosoxydans xylosoxydans</name>
    <name type="common">Achromobacter xylosoxidans</name>
    <dbReference type="NCBI Taxonomy" id="85698"/>
    <lineage>
        <taxon>Bacteria</taxon>
        <taxon>Pseudomonadati</taxon>
        <taxon>Pseudomonadota</taxon>
        <taxon>Betaproteobacteria</taxon>
        <taxon>Burkholderiales</taxon>
        <taxon>Alcaligenaceae</taxon>
        <taxon>Achromobacter</taxon>
    </lineage>
</organism>
<dbReference type="InterPro" id="IPR029016">
    <property type="entry name" value="GAF-like_dom_sf"/>
</dbReference>
<dbReference type="PROSITE" id="PS51078">
    <property type="entry name" value="ICLR_ED"/>
    <property type="match status" value="1"/>
</dbReference>
<dbReference type="Gene3D" id="3.30.450.40">
    <property type="match status" value="1"/>
</dbReference>
<dbReference type="InterPro" id="IPR050707">
    <property type="entry name" value="HTH_MetabolicPath_Reg"/>
</dbReference>
<evidence type="ECO:0000256" key="3">
    <source>
        <dbReference type="ARBA" id="ARBA00023163"/>
    </source>
</evidence>
<dbReference type="OrthoDB" id="8858707at2"/>
<evidence type="ECO:0000313" key="7">
    <source>
        <dbReference type="Proteomes" id="UP000285324"/>
    </source>
</evidence>
<dbReference type="GO" id="GO:0003700">
    <property type="term" value="F:DNA-binding transcription factor activity"/>
    <property type="evidence" value="ECO:0007669"/>
    <property type="project" value="TreeGrafter"/>
</dbReference>
<dbReference type="SUPFAM" id="SSF55781">
    <property type="entry name" value="GAF domain-like"/>
    <property type="match status" value="1"/>
</dbReference>
<dbReference type="GO" id="GO:0045892">
    <property type="term" value="P:negative regulation of DNA-templated transcription"/>
    <property type="evidence" value="ECO:0007669"/>
    <property type="project" value="TreeGrafter"/>
</dbReference>
<name>A0A424WF54_ALCXX</name>
<keyword evidence="3" id="KW-0804">Transcription</keyword>
<evidence type="ECO:0000259" key="4">
    <source>
        <dbReference type="PROSITE" id="PS51077"/>
    </source>
</evidence>
<dbReference type="InterPro" id="IPR036388">
    <property type="entry name" value="WH-like_DNA-bd_sf"/>
</dbReference>
<dbReference type="InterPro" id="IPR036390">
    <property type="entry name" value="WH_DNA-bd_sf"/>
</dbReference>
<evidence type="ECO:0000259" key="5">
    <source>
        <dbReference type="PROSITE" id="PS51078"/>
    </source>
</evidence>
<dbReference type="PROSITE" id="PS51077">
    <property type="entry name" value="HTH_ICLR"/>
    <property type="match status" value="1"/>
</dbReference>
<protein>
    <submittedName>
        <fullName evidence="6">IclR family transcriptional regulator</fullName>
    </submittedName>
</protein>
<feature type="domain" description="IclR-ED" evidence="5">
    <location>
        <begin position="66"/>
        <end position="246"/>
    </location>
</feature>
<accession>A0A424WF54</accession>
<reference evidence="6 7" key="1">
    <citation type="submission" date="2018-08" db="EMBL/GenBank/DDBJ databases">
        <title>Achromobacter xylosoxidans Genome sequencing and assembly.</title>
        <authorList>
            <person name="Wang R."/>
            <person name="Rensing C."/>
            <person name="Li Y."/>
        </authorList>
    </citation>
    <scope>NUCLEOTIDE SEQUENCE [LARGE SCALE GENOMIC DNA]</scope>
    <source>
        <strain evidence="6 7">GD003A</strain>
    </source>
</reference>
<dbReference type="Pfam" id="PF01614">
    <property type="entry name" value="IclR_C"/>
    <property type="match status" value="1"/>
</dbReference>
<gene>
    <name evidence="6" type="ORF">DY367_10355</name>
</gene>
<keyword evidence="1" id="KW-0805">Transcription regulation</keyword>
<dbReference type="Proteomes" id="UP000285324">
    <property type="component" value="Unassembled WGS sequence"/>
</dbReference>
<dbReference type="GO" id="GO:0003677">
    <property type="term" value="F:DNA binding"/>
    <property type="evidence" value="ECO:0007669"/>
    <property type="project" value="UniProtKB-KW"/>
</dbReference>
<comment type="caution">
    <text evidence="6">The sequence shown here is derived from an EMBL/GenBank/DDBJ whole genome shotgun (WGS) entry which is preliminary data.</text>
</comment>
<dbReference type="SMART" id="SM00346">
    <property type="entry name" value="HTH_ICLR"/>
    <property type="match status" value="1"/>
</dbReference>